<dbReference type="KEGG" id="taer:GT409_11400"/>
<comment type="cofactor">
    <cofactor evidence="2 4">
        <name>Fe cation</name>
        <dbReference type="ChEBI" id="CHEBI:24875"/>
    </cofactor>
    <text evidence="2 4">Binds 2 iron ions per subunit.</text>
</comment>
<dbReference type="PIRSF" id="PIRSF000355">
    <property type="entry name" value="NrdB"/>
    <property type="match status" value="1"/>
</dbReference>
<accession>A0A6P1M819</accession>
<comment type="function">
    <text evidence="2">Provides the precursors necessary for DNA synthesis. Catalyzes the biosynthesis of deoxyribonucleotides from the corresponding ribonucleotides.</text>
</comment>
<gene>
    <name evidence="5" type="ORF">GT409_11400</name>
</gene>
<dbReference type="SUPFAM" id="SSF47240">
    <property type="entry name" value="Ferritin-like"/>
    <property type="match status" value="1"/>
</dbReference>
<evidence type="ECO:0000256" key="3">
    <source>
        <dbReference type="PIRSR" id="PIRSR000355-1"/>
    </source>
</evidence>
<feature type="binding site" evidence="4">
    <location>
        <position position="67"/>
    </location>
    <ligand>
        <name>Fe cation</name>
        <dbReference type="ChEBI" id="CHEBI:24875"/>
        <label>1</label>
    </ligand>
</feature>
<feature type="binding site" evidence="4">
    <location>
        <position position="158"/>
    </location>
    <ligand>
        <name>Fe cation</name>
        <dbReference type="ChEBI" id="CHEBI:24875"/>
        <label>2</label>
    </ligand>
</feature>
<keyword evidence="6" id="KW-1185">Reference proteome</keyword>
<dbReference type="Gene3D" id="1.10.620.20">
    <property type="entry name" value="Ribonucleotide Reductase, subunit A"/>
    <property type="match status" value="1"/>
</dbReference>
<reference evidence="5 6" key="1">
    <citation type="submission" date="2020-01" db="EMBL/GenBank/DDBJ databases">
        <title>Ponticoccus aerotolerans gen. nov., sp. nov., an anaerobic bacterium and proposal of Ponticoccusceae fam. nov., Ponticoccusles ord. nov. and Ponticoccuse classis nov. in the phylum Kiritimatiellaeota.</title>
        <authorList>
            <person name="Zhou L.Y."/>
            <person name="Du Z.J."/>
        </authorList>
    </citation>
    <scope>NUCLEOTIDE SEQUENCE [LARGE SCALE GENOMIC DNA]</scope>
    <source>
        <strain evidence="5 6">S-5007</strain>
    </source>
</reference>
<name>A0A6P1M819_9BACT</name>
<dbReference type="EC" id="1.17.4.1" evidence="2"/>
<dbReference type="NCBIfam" id="NF007186">
    <property type="entry name" value="PRK09614.1-5"/>
    <property type="match status" value="1"/>
</dbReference>
<evidence type="ECO:0000256" key="2">
    <source>
        <dbReference type="PIRNR" id="PIRNR000355"/>
    </source>
</evidence>
<dbReference type="InterPro" id="IPR012348">
    <property type="entry name" value="RNR-like"/>
</dbReference>
<sequence length="319" mass="37069">MPLLEERTYYKPFEYDWAFEAYKMQQQMHWIPDEVNLADDLKDFNEKVPEKDKNLLLNIFKFFTQADVDVAGGYGTLFLPTFKVPEIRMMLSAFAAMEAVHQDAYSLLLETLGLGDDEYTAFLEIAEMAEKHEYLLNFNMDTPFDMAKTMAVYSAFTEGIQLFSSFAILMNFPRFNKMKGMGQIVTWSIRDESLHVESMSLLFKTFIKEHPELWTDKLKYEIYCAAERSVELEDQFIDIAFELGDVEGLTADEVKAYIRYIANQRLAGIGLKGVYTESENPLPWLDYMLNGVEHTNFFENRSTEYAKASTTGNWQDIFK</sequence>
<protein>
    <recommendedName>
        <fullName evidence="2">Ribonucleoside-diphosphate reductase subunit beta</fullName>
        <ecNumber evidence="2">1.17.4.1</ecNumber>
    </recommendedName>
</protein>
<comment type="similarity">
    <text evidence="1 2">Belongs to the ribonucleoside diphosphate reductase small chain family.</text>
</comment>
<dbReference type="PANTHER" id="PTHR23409:SF18">
    <property type="entry name" value="RIBONUCLEOSIDE-DIPHOSPHATE REDUCTASE SUBUNIT M2"/>
    <property type="match status" value="1"/>
</dbReference>
<feature type="binding site" evidence="4">
    <location>
        <position position="192"/>
    </location>
    <ligand>
        <name>Fe cation</name>
        <dbReference type="ChEBI" id="CHEBI:24875"/>
        <label>2</label>
    </ligand>
</feature>
<evidence type="ECO:0000313" key="6">
    <source>
        <dbReference type="Proteomes" id="UP000464954"/>
    </source>
</evidence>
<comment type="catalytic activity">
    <reaction evidence="2">
        <text>a 2'-deoxyribonucleoside 5'-diphosphate + [thioredoxin]-disulfide + H2O = a ribonucleoside 5'-diphosphate + [thioredoxin]-dithiol</text>
        <dbReference type="Rhea" id="RHEA:23252"/>
        <dbReference type="Rhea" id="RHEA-COMP:10698"/>
        <dbReference type="Rhea" id="RHEA-COMP:10700"/>
        <dbReference type="ChEBI" id="CHEBI:15377"/>
        <dbReference type="ChEBI" id="CHEBI:29950"/>
        <dbReference type="ChEBI" id="CHEBI:50058"/>
        <dbReference type="ChEBI" id="CHEBI:57930"/>
        <dbReference type="ChEBI" id="CHEBI:73316"/>
        <dbReference type="EC" id="1.17.4.1"/>
    </reaction>
</comment>
<dbReference type="GO" id="GO:0009263">
    <property type="term" value="P:deoxyribonucleotide biosynthetic process"/>
    <property type="evidence" value="ECO:0007669"/>
    <property type="project" value="UniProtKB-KW"/>
</dbReference>
<dbReference type="GO" id="GO:0004748">
    <property type="term" value="F:ribonucleoside-diphosphate reductase activity, thioredoxin disulfide as acceptor"/>
    <property type="evidence" value="ECO:0007669"/>
    <property type="project" value="UniProtKB-EC"/>
</dbReference>
<dbReference type="Pfam" id="PF00268">
    <property type="entry name" value="Ribonuc_red_sm"/>
    <property type="match status" value="1"/>
</dbReference>
<evidence type="ECO:0000256" key="1">
    <source>
        <dbReference type="ARBA" id="ARBA00009303"/>
    </source>
</evidence>
<dbReference type="GO" id="GO:0046872">
    <property type="term" value="F:metal ion binding"/>
    <property type="evidence" value="ECO:0007669"/>
    <property type="project" value="UniProtKB-KW"/>
</dbReference>
<evidence type="ECO:0000313" key="5">
    <source>
        <dbReference type="EMBL" id="QHI70027.1"/>
    </source>
</evidence>
<feature type="binding site" evidence="4">
    <location>
        <position position="98"/>
    </location>
    <ligand>
        <name>Fe cation</name>
        <dbReference type="ChEBI" id="CHEBI:24875"/>
        <label>2</label>
    </ligand>
</feature>
<dbReference type="InterPro" id="IPR000358">
    <property type="entry name" value="RNR_small_fam"/>
</dbReference>
<keyword evidence="2 4" id="KW-0479">Metal-binding</keyword>
<feature type="binding site" evidence="4">
    <location>
        <position position="195"/>
    </location>
    <ligand>
        <name>Fe cation</name>
        <dbReference type="ChEBI" id="CHEBI:24875"/>
        <label>2</label>
    </ligand>
</feature>
<evidence type="ECO:0000256" key="4">
    <source>
        <dbReference type="PIRSR" id="PIRSR000355-2"/>
    </source>
</evidence>
<organism evidence="5 6">
    <name type="scientific">Tichowtungia aerotolerans</name>
    <dbReference type="NCBI Taxonomy" id="2697043"/>
    <lineage>
        <taxon>Bacteria</taxon>
        <taxon>Pseudomonadati</taxon>
        <taxon>Kiritimatiellota</taxon>
        <taxon>Tichowtungiia</taxon>
        <taxon>Tichowtungiales</taxon>
        <taxon>Tichowtungiaceae</taxon>
        <taxon>Tichowtungia</taxon>
    </lineage>
</organism>
<keyword evidence="2 4" id="KW-0408">Iron</keyword>
<dbReference type="Proteomes" id="UP000464954">
    <property type="component" value="Chromosome"/>
</dbReference>
<dbReference type="CDD" id="cd01049">
    <property type="entry name" value="RNRR2"/>
    <property type="match status" value="1"/>
</dbReference>
<keyword evidence="2 5" id="KW-0560">Oxidoreductase</keyword>
<dbReference type="InterPro" id="IPR033909">
    <property type="entry name" value="RNR_small"/>
</dbReference>
<dbReference type="PANTHER" id="PTHR23409">
    <property type="entry name" value="RIBONUCLEOSIDE-DIPHOSPHATE REDUCTASE SMALL CHAIN"/>
    <property type="match status" value="1"/>
</dbReference>
<dbReference type="EMBL" id="CP047593">
    <property type="protein sequence ID" value="QHI70027.1"/>
    <property type="molecule type" value="Genomic_DNA"/>
</dbReference>
<keyword evidence="2" id="KW-0215">Deoxyribonucleotide synthesis</keyword>
<proteinExistence type="inferred from homology"/>
<dbReference type="RefSeq" id="WP_160629206.1">
    <property type="nucleotide sequence ID" value="NZ_CP047593.1"/>
</dbReference>
<feature type="binding site" evidence="4">
    <location>
        <position position="101"/>
    </location>
    <ligand>
        <name>Fe cation</name>
        <dbReference type="ChEBI" id="CHEBI:24875"/>
        <label>1</label>
    </ligand>
</feature>
<dbReference type="UniPathway" id="UPA00326"/>
<feature type="active site" evidence="3">
    <location>
        <position position="105"/>
    </location>
</feature>
<dbReference type="AlphaFoldDB" id="A0A6P1M819"/>
<dbReference type="InterPro" id="IPR009078">
    <property type="entry name" value="Ferritin-like_SF"/>
</dbReference>